<sequence length="159" mass="18290">MRERFLVLVDRNELNGKPVRLVGEHVHAGFLRQIGSVDVAPILKSSDPVWIAGTRLSMSIPNIYTEQRKDKSGRKSNHPEVRARNLFGRLGLRRVAAKAWVEHRALPERFNHIERKSCGDLKREVDECYRSPDTHLHTCSKYDVEAEICNADSHVWPSR</sequence>
<protein>
    <recommendedName>
        <fullName evidence="3">Transposase</fullName>
    </recommendedName>
</protein>
<organism evidence="1 2">
    <name type="scientific">Rhodococcus globerulus</name>
    <dbReference type="NCBI Taxonomy" id="33008"/>
    <lineage>
        <taxon>Bacteria</taxon>
        <taxon>Bacillati</taxon>
        <taxon>Actinomycetota</taxon>
        <taxon>Actinomycetes</taxon>
        <taxon>Mycobacteriales</taxon>
        <taxon>Nocardiaceae</taxon>
        <taxon>Rhodococcus</taxon>
    </lineage>
</organism>
<evidence type="ECO:0000313" key="2">
    <source>
        <dbReference type="Proteomes" id="UP001185927"/>
    </source>
</evidence>
<dbReference type="EMBL" id="JAWLKB010000078">
    <property type="protein sequence ID" value="MDV6271758.1"/>
    <property type="molecule type" value="Genomic_DNA"/>
</dbReference>
<reference evidence="1 2" key="1">
    <citation type="submission" date="2023-10" db="EMBL/GenBank/DDBJ databases">
        <title>Development of a sustainable strategy for remediation of hydrocarbon-contaminated territories based on the waste exchange concept.</title>
        <authorList>
            <person name="Krivoruchko A."/>
        </authorList>
    </citation>
    <scope>NUCLEOTIDE SEQUENCE [LARGE SCALE GENOMIC DNA]</scope>
    <source>
        <strain evidence="1 2">IEGM 1203</strain>
    </source>
</reference>
<proteinExistence type="predicted"/>
<accession>A0ABU4C5W7</accession>
<gene>
    <name evidence="1" type="ORF">R3Q16_34805</name>
</gene>
<comment type="caution">
    <text evidence="1">The sequence shown here is derived from an EMBL/GenBank/DDBJ whole genome shotgun (WGS) entry which is preliminary data.</text>
</comment>
<dbReference type="Proteomes" id="UP001185927">
    <property type="component" value="Unassembled WGS sequence"/>
</dbReference>
<name>A0ABU4C5W7_RHOGO</name>
<evidence type="ECO:0008006" key="3">
    <source>
        <dbReference type="Google" id="ProtNLM"/>
    </source>
</evidence>
<evidence type="ECO:0000313" key="1">
    <source>
        <dbReference type="EMBL" id="MDV6271758.1"/>
    </source>
</evidence>
<keyword evidence="2" id="KW-1185">Reference proteome</keyword>
<dbReference type="RefSeq" id="WP_317546430.1">
    <property type="nucleotide sequence ID" value="NZ_JAWLKB010000078.1"/>
</dbReference>